<accession>A0A6V7UHM0</accession>
<organism evidence="1 2">
    <name type="scientific">Meloidogyne enterolobii</name>
    <name type="common">Root-knot nematode worm</name>
    <name type="synonym">Meloidogyne mayaguensis</name>
    <dbReference type="NCBI Taxonomy" id="390850"/>
    <lineage>
        <taxon>Eukaryota</taxon>
        <taxon>Metazoa</taxon>
        <taxon>Ecdysozoa</taxon>
        <taxon>Nematoda</taxon>
        <taxon>Chromadorea</taxon>
        <taxon>Rhabditida</taxon>
        <taxon>Tylenchina</taxon>
        <taxon>Tylenchomorpha</taxon>
        <taxon>Tylenchoidea</taxon>
        <taxon>Meloidogynidae</taxon>
        <taxon>Meloidogyninae</taxon>
        <taxon>Meloidogyne</taxon>
    </lineage>
</organism>
<proteinExistence type="predicted"/>
<protein>
    <submittedName>
        <fullName evidence="1">Uncharacterized protein</fullName>
    </submittedName>
</protein>
<dbReference type="AlphaFoldDB" id="A0A6V7UHM0"/>
<evidence type="ECO:0000313" key="2">
    <source>
        <dbReference type="Proteomes" id="UP000580250"/>
    </source>
</evidence>
<gene>
    <name evidence="1" type="ORF">MENT_LOCUS12417</name>
</gene>
<name>A0A6V7UHM0_MELEN</name>
<dbReference type="EMBL" id="CAJEWN010000064">
    <property type="protein sequence ID" value="CAD2156907.1"/>
    <property type="molecule type" value="Genomic_DNA"/>
</dbReference>
<sequence length="50" mass="5883">MDGVLFSVPPHRLPYICRTYFLFLVNSYRKISLSSSISLNFPYSFNFLKC</sequence>
<comment type="caution">
    <text evidence="1">The sequence shown here is derived from an EMBL/GenBank/DDBJ whole genome shotgun (WGS) entry which is preliminary data.</text>
</comment>
<dbReference type="Proteomes" id="UP000580250">
    <property type="component" value="Unassembled WGS sequence"/>
</dbReference>
<evidence type="ECO:0000313" key="1">
    <source>
        <dbReference type="EMBL" id="CAD2156907.1"/>
    </source>
</evidence>
<reference evidence="1 2" key="1">
    <citation type="submission" date="2020-08" db="EMBL/GenBank/DDBJ databases">
        <authorList>
            <person name="Koutsovoulos G."/>
            <person name="Danchin GJ E."/>
        </authorList>
    </citation>
    <scope>NUCLEOTIDE SEQUENCE [LARGE SCALE GENOMIC DNA]</scope>
</reference>